<comment type="similarity">
    <text evidence="2">Belongs to the histone-like Alba family.</text>
</comment>
<proteinExistence type="inferred from homology"/>
<evidence type="ECO:0000256" key="2">
    <source>
        <dbReference type="ARBA" id="ARBA00008018"/>
    </source>
</evidence>
<dbReference type="Pfam" id="PF01918">
    <property type="entry name" value="Alba"/>
    <property type="match status" value="1"/>
</dbReference>
<dbReference type="PANTHER" id="PTHR13516:SF4">
    <property type="entry name" value="FI09323P"/>
    <property type="match status" value="1"/>
</dbReference>
<protein>
    <recommendedName>
        <fullName evidence="4">DNA/RNA-binding protein Alba-like domain-containing protein</fullName>
    </recommendedName>
</protein>
<evidence type="ECO:0000259" key="4">
    <source>
        <dbReference type="Pfam" id="PF01918"/>
    </source>
</evidence>
<dbReference type="InterPro" id="IPR002775">
    <property type="entry name" value="DNA/RNA-bd_Alba-like"/>
</dbReference>
<keyword evidence="3" id="KW-0539">Nucleus</keyword>
<gene>
    <name evidence="5" type="ORF">GTHE00462_LOCUS14887</name>
</gene>
<accession>A0A7S4KLQ3</accession>
<dbReference type="GO" id="GO:0003723">
    <property type="term" value="F:RNA binding"/>
    <property type="evidence" value="ECO:0007669"/>
    <property type="project" value="TreeGrafter"/>
</dbReference>
<dbReference type="InterPro" id="IPR051958">
    <property type="entry name" value="Alba-like_NAB"/>
</dbReference>
<comment type="subcellular location">
    <subcellularLocation>
        <location evidence="1">Nucleus</location>
    </subcellularLocation>
</comment>
<dbReference type="SUPFAM" id="SSF82704">
    <property type="entry name" value="AlbA-like"/>
    <property type="match status" value="1"/>
</dbReference>
<dbReference type="PANTHER" id="PTHR13516">
    <property type="entry name" value="RIBONUCLEASE P SUBUNIT P25"/>
    <property type="match status" value="1"/>
</dbReference>
<evidence type="ECO:0000256" key="3">
    <source>
        <dbReference type="ARBA" id="ARBA00023242"/>
    </source>
</evidence>
<sequence length="125" mass="14054">MEVAIRSEEEGQREENEVRITTSGKVHNYLRYATTLLNEKKINTIKLSAAGSAINKCISVVEILKRQVPQLHQWNLVDSREVPSNKNGLYGTSSRHVSCLSVVLSRSSNIYPQTDEHGYQAPQSQ</sequence>
<dbReference type="Gene3D" id="3.30.110.20">
    <property type="entry name" value="Alba-like domain"/>
    <property type="match status" value="1"/>
</dbReference>
<dbReference type="EMBL" id="HBKN01018872">
    <property type="protein sequence ID" value="CAE2298983.1"/>
    <property type="molecule type" value="Transcribed_RNA"/>
</dbReference>
<dbReference type="InterPro" id="IPR036882">
    <property type="entry name" value="Alba-like_dom_sf"/>
</dbReference>
<evidence type="ECO:0000256" key="1">
    <source>
        <dbReference type="ARBA" id="ARBA00004123"/>
    </source>
</evidence>
<organism evidence="5">
    <name type="scientific">Guillardia theta</name>
    <name type="common">Cryptophyte</name>
    <name type="synonym">Cryptomonas phi</name>
    <dbReference type="NCBI Taxonomy" id="55529"/>
    <lineage>
        <taxon>Eukaryota</taxon>
        <taxon>Cryptophyceae</taxon>
        <taxon>Pyrenomonadales</taxon>
        <taxon>Geminigeraceae</taxon>
        <taxon>Guillardia</taxon>
    </lineage>
</organism>
<evidence type="ECO:0000313" key="5">
    <source>
        <dbReference type="EMBL" id="CAE2298983.1"/>
    </source>
</evidence>
<feature type="domain" description="DNA/RNA-binding protein Alba-like" evidence="4">
    <location>
        <begin position="16"/>
        <end position="79"/>
    </location>
</feature>
<dbReference type="AlphaFoldDB" id="A0A7S4KLQ3"/>
<dbReference type="GO" id="GO:0005634">
    <property type="term" value="C:nucleus"/>
    <property type="evidence" value="ECO:0007669"/>
    <property type="project" value="UniProtKB-SubCell"/>
</dbReference>
<reference evidence="5" key="1">
    <citation type="submission" date="2021-01" db="EMBL/GenBank/DDBJ databases">
        <authorList>
            <person name="Corre E."/>
            <person name="Pelletier E."/>
            <person name="Niang G."/>
            <person name="Scheremetjew M."/>
            <person name="Finn R."/>
            <person name="Kale V."/>
            <person name="Holt S."/>
            <person name="Cochrane G."/>
            <person name="Meng A."/>
            <person name="Brown T."/>
            <person name="Cohen L."/>
        </authorList>
    </citation>
    <scope>NUCLEOTIDE SEQUENCE</scope>
    <source>
        <strain evidence="5">CCMP 2712</strain>
    </source>
</reference>
<name>A0A7S4KLQ3_GUITH</name>